<evidence type="ECO:0000313" key="3">
    <source>
        <dbReference type="EMBL" id="KAF2206593.1"/>
    </source>
</evidence>
<evidence type="ECO:0000313" key="4">
    <source>
        <dbReference type="Proteomes" id="UP000799539"/>
    </source>
</evidence>
<accession>A0A6A6EZL7</accession>
<dbReference type="PANTHER" id="PTHR34598">
    <property type="entry name" value="BLL6449 PROTEIN"/>
    <property type="match status" value="1"/>
</dbReference>
<evidence type="ECO:0000256" key="2">
    <source>
        <dbReference type="ARBA" id="ARBA00023604"/>
    </source>
</evidence>
<dbReference type="PANTHER" id="PTHR34598:SF3">
    <property type="entry name" value="OXIDOREDUCTASE AN1597"/>
    <property type="match status" value="1"/>
</dbReference>
<dbReference type="GO" id="GO:0016491">
    <property type="term" value="F:oxidoreductase activity"/>
    <property type="evidence" value="ECO:0007669"/>
    <property type="project" value="UniProtKB-KW"/>
</dbReference>
<proteinExistence type="inferred from homology"/>
<dbReference type="NCBIfam" id="NF041278">
    <property type="entry name" value="CmcJ_NvfI_EfuI"/>
    <property type="match status" value="1"/>
</dbReference>
<dbReference type="OrthoDB" id="412788at2759"/>
<protein>
    <submittedName>
        <fullName evidence="3">Uncharacterized protein</fullName>
    </submittedName>
</protein>
<gene>
    <name evidence="3" type="ORF">CERZMDRAFT_103257</name>
</gene>
<comment type="similarity">
    <text evidence="2">Belongs to the asaB hydroxylase/desaturase family.</text>
</comment>
<reference evidence="3" key="1">
    <citation type="journal article" date="2020" name="Stud. Mycol.">
        <title>101 Dothideomycetes genomes: a test case for predicting lifestyles and emergence of pathogens.</title>
        <authorList>
            <person name="Haridas S."/>
            <person name="Albert R."/>
            <person name="Binder M."/>
            <person name="Bloem J."/>
            <person name="Labutti K."/>
            <person name="Salamov A."/>
            <person name="Andreopoulos B."/>
            <person name="Baker S."/>
            <person name="Barry K."/>
            <person name="Bills G."/>
            <person name="Bluhm B."/>
            <person name="Cannon C."/>
            <person name="Castanera R."/>
            <person name="Culley D."/>
            <person name="Daum C."/>
            <person name="Ezra D."/>
            <person name="Gonzalez J."/>
            <person name="Henrissat B."/>
            <person name="Kuo A."/>
            <person name="Liang C."/>
            <person name="Lipzen A."/>
            <person name="Lutzoni F."/>
            <person name="Magnuson J."/>
            <person name="Mondo S."/>
            <person name="Nolan M."/>
            <person name="Ohm R."/>
            <person name="Pangilinan J."/>
            <person name="Park H.-J."/>
            <person name="Ramirez L."/>
            <person name="Alfaro M."/>
            <person name="Sun H."/>
            <person name="Tritt A."/>
            <person name="Yoshinaga Y."/>
            <person name="Zwiers L.-H."/>
            <person name="Turgeon B."/>
            <person name="Goodwin S."/>
            <person name="Spatafora J."/>
            <person name="Crous P."/>
            <person name="Grigoriev I."/>
        </authorList>
    </citation>
    <scope>NUCLEOTIDE SEQUENCE</scope>
    <source>
        <strain evidence="3">SCOH1-5</strain>
    </source>
</reference>
<name>A0A6A6EZL7_9PEZI</name>
<sequence>MGPLVIESNLNYVKPPQEGEEWLQHYIPGSAGIHRLKTEPRSVEITDIRGLEQDFHWDTHGFQVIKAKPLDREIFDQDNREVASRMAAQAVERLKEVTGASYVLMFNHVTRFEPPEKLEKLPKEMPDEAMFPYMGPFASVHVDQSYRGGKYIVNNFKHMPEIAKRLTETGTTCRFGVINLWQPVSPITRDALALCDRRTVDEQDLRPWESHPDPKQWDPKLPLPLSEIWRPMYNPKHKWYYASELQTDEALLIKCFDTKLDEHSRAVPHSAFKAPSDHGPPRESVEFRCLVFWDDQPFCDEKAFVNPERE</sequence>
<keyword evidence="4" id="KW-1185">Reference proteome</keyword>
<dbReference type="AlphaFoldDB" id="A0A6A6EZL7"/>
<dbReference type="EMBL" id="ML992717">
    <property type="protein sequence ID" value="KAF2206593.1"/>
    <property type="molecule type" value="Genomic_DNA"/>
</dbReference>
<dbReference type="InterPro" id="IPR044053">
    <property type="entry name" value="AsaB-like"/>
</dbReference>
<keyword evidence="1" id="KW-0560">Oxidoreductase</keyword>
<dbReference type="Proteomes" id="UP000799539">
    <property type="component" value="Unassembled WGS sequence"/>
</dbReference>
<organism evidence="3 4">
    <name type="scientific">Cercospora zeae-maydis SCOH1-5</name>
    <dbReference type="NCBI Taxonomy" id="717836"/>
    <lineage>
        <taxon>Eukaryota</taxon>
        <taxon>Fungi</taxon>
        <taxon>Dikarya</taxon>
        <taxon>Ascomycota</taxon>
        <taxon>Pezizomycotina</taxon>
        <taxon>Dothideomycetes</taxon>
        <taxon>Dothideomycetidae</taxon>
        <taxon>Mycosphaerellales</taxon>
        <taxon>Mycosphaerellaceae</taxon>
        <taxon>Cercospora</taxon>
    </lineage>
</organism>
<evidence type="ECO:0000256" key="1">
    <source>
        <dbReference type="ARBA" id="ARBA00023002"/>
    </source>
</evidence>